<reference evidence="4" key="1">
    <citation type="submission" date="2023-10" db="EMBL/GenBank/DDBJ databases">
        <title>Genome assembly of Pristionchus species.</title>
        <authorList>
            <person name="Yoshida K."/>
            <person name="Sommer R.J."/>
        </authorList>
    </citation>
    <scope>NUCLEOTIDE SEQUENCE</scope>
    <source>
        <strain evidence="4">RS0144</strain>
    </source>
</reference>
<sequence>YSRLDSVTPFPPLIPSCFQFTYSSPSHSIFTIMPQSDEDNCHFEVKTILAERLKKGKKEFLVKWKDGNGAEWSKDTYEEWIPEDSLCCPDLINEFRTRAN</sequence>
<dbReference type="Pfam" id="PF00385">
    <property type="entry name" value="Chromo"/>
    <property type="match status" value="1"/>
</dbReference>
<dbReference type="AlphaFoldDB" id="A0AAV5TM81"/>
<dbReference type="PANTHER" id="PTHR22812">
    <property type="entry name" value="CHROMOBOX PROTEIN"/>
    <property type="match status" value="1"/>
</dbReference>
<dbReference type="InterPro" id="IPR023780">
    <property type="entry name" value="Chromo_domain"/>
</dbReference>
<name>A0AAV5TM81_9BILA</name>
<keyword evidence="2" id="KW-0539">Nucleus</keyword>
<feature type="non-terminal residue" evidence="4">
    <location>
        <position position="1"/>
    </location>
</feature>
<dbReference type="GO" id="GO:0005634">
    <property type="term" value="C:nucleus"/>
    <property type="evidence" value="ECO:0007669"/>
    <property type="project" value="UniProtKB-SubCell"/>
</dbReference>
<evidence type="ECO:0000256" key="2">
    <source>
        <dbReference type="ARBA" id="ARBA00023242"/>
    </source>
</evidence>
<evidence type="ECO:0000256" key="1">
    <source>
        <dbReference type="ARBA" id="ARBA00004123"/>
    </source>
</evidence>
<gene>
    <name evidence="4" type="ORF">PENTCL1PPCAC_17457</name>
</gene>
<dbReference type="SUPFAM" id="SSF54160">
    <property type="entry name" value="Chromo domain-like"/>
    <property type="match status" value="1"/>
</dbReference>
<dbReference type="PROSITE" id="PS50013">
    <property type="entry name" value="CHROMO_2"/>
    <property type="match status" value="1"/>
</dbReference>
<dbReference type="SMART" id="SM00298">
    <property type="entry name" value="CHROMO"/>
    <property type="match status" value="1"/>
</dbReference>
<comment type="subcellular location">
    <subcellularLocation>
        <location evidence="1">Nucleus</location>
    </subcellularLocation>
</comment>
<dbReference type="InterPro" id="IPR051219">
    <property type="entry name" value="Heterochromatin_chromo-domain"/>
</dbReference>
<feature type="domain" description="Chromo" evidence="3">
    <location>
        <begin position="43"/>
        <end position="100"/>
    </location>
</feature>
<dbReference type="InterPro" id="IPR016197">
    <property type="entry name" value="Chromo-like_dom_sf"/>
</dbReference>
<evidence type="ECO:0000313" key="5">
    <source>
        <dbReference type="Proteomes" id="UP001432027"/>
    </source>
</evidence>
<accession>A0AAV5TM81</accession>
<evidence type="ECO:0000313" key="4">
    <source>
        <dbReference type="EMBL" id="GMS95282.1"/>
    </source>
</evidence>
<evidence type="ECO:0000259" key="3">
    <source>
        <dbReference type="PROSITE" id="PS50013"/>
    </source>
</evidence>
<dbReference type="InterPro" id="IPR000953">
    <property type="entry name" value="Chromo/chromo_shadow_dom"/>
</dbReference>
<dbReference type="CDD" id="cd00024">
    <property type="entry name" value="CD_CSD"/>
    <property type="match status" value="1"/>
</dbReference>
<comment type="caution">
    <text evidence="4">The sequence shown here is derived from an EMBL/GenBank/DDBJ whole genome shotgun (WGS) entry which is preliminary data.</text>
</comment>
<organism evidence="4 5">
    <name type="scientific">Pristionchus entomophagus</name>
    <dbReference type="NCBI Taxonomy" id="358040"/>
    <lineage>
        <taxon>Eukaryota</taxon>
        <taxon>Metazoa</taxon>
        <taxon>Ecdysozoa</taxon>
        <taxon>Nematoda</taxon>
        <taxon>Chromadorea</taxon>
        <taxon>Rhabditida</taxon>
        <taxon>Rhabditina</taxon>
        <taxon>Diplogasteromorpha</taxon>
        <taxon>Diplogasteroidea</taxon>
        <taxon>Neodiplogasteridae</taxon>
        <taxon>Pristionchus</taxon>
    </lineage>
</organism>
<protein>
    <recommendedName>
        <fullName evidence="3">Chromo domain-containing protein</fullName>
    </recommendedName>
</protein>
<dbReference type="EMBL" id="BTSX01000004">
    <property type="protein sequence ID" value="GMS95282.1"/>
    <property type="molecule type" value="Genomic_DNA"/>
</dbReference>
<dbReference type="Gene3D" id="2.40.50.40">
    <property type="match status" value="1"/>
</dbReference>
<dbReference type="Proteomes" id="UP001432027">
    <property type="component" value="Unassembled WGS sequence"/>
</dbReference>
<proteinExistence type="predicted"/>
<keyword evidence="5" id="KW-1185">Reference proteome</keyword>